<name>A0A1E5XTY3_9HYPH</name>
<dbReference type="EMBL" id="LAJE02000095">
    <property type="protein sequence ID" value="OEO32059.1"/>
    <property type="molecule type" value="Genomic_DNA"/>
</dbReference>
<dbReference type="InterPro" id="IPR052535">
    <property type="entry name" value="Bacilysin_H2HPP_isomerase"/>
</dbReference>
<dbReference type="RefSeq" id="WP_069908770.1">
    <property type="nucleotide sequence ID" value="NZ_LAJE02000095.1"/>
</dbReference>
<dbReference type="PANTHER" id="PTHR40112">
    <property type="entry name" value="H2HPP ISOMERASE"/>
    <property type="match status" value="1"/>
</dbReference>
<accession>A0A1E5XTY3</accession>
<dbReference type="Pfam" id="PF07883">
    <property type="entry name" value="Cupin_2"/>
    <property type="match status" value="1"/>
</dbReference>
<evidence type="ECO:0000313" key="3">
    <source>
        <dbReference type="Proteomes" id="UP000095463"/>
    </source>
</evidence>
<protein>
    <submittedName>
        <fullName evidence="2">Cupin</fullName>
    </submittedName>
</protein>
<feature type="domain" description="Cupin type-2" evidence="1">
    <location>
        <begin position="42"/>
        <end position="108"/>
    </location>
</feature>
<dbReference type="InterPro" id="IPR014710">
    <property type="entry name" value="RmlC-like_jellyroll"/>
</dbReference>
<sequence>MTIETFVARAADGERVNTGWGELNWKITDKSMAGTEMTFGTCLIKPGERNPLHSHPNCEEFLYVVSGSCEHKLGEETVMLGAGDIIRIPQDVRHWARAVGSEPVFALIMFSTGKRQAVDHEGGGVA</sequence>
<dbReference type="PANTHER" id="PTHR40112:SF1">
    <property type="entry name" value="H2HPP ISOMERASE"/>
    <property type="match status" value="1"/>
</dbReference>
<keyword evidence="3" id="KW-1185">Reference proteome</keyword>
<gene>
    <name evidence="2" type="ORF">VW23_013275</name>
</gene>
<evidence type="ECO:0000259" key="1">
    <source>
        <dbReference type="Pfam" id="PF07883"/>
    </source>
</evidence>
<dbReference type="OrthoDB" id="1177356at2"/>
<reference evidence="2 3" key="1">
    <citation type="journal article" date="2015" name="Genome Announc.">
        <title>Genome Assemblies of Three Soil-Associated Devosia species: D. insulae, D. limi, and D. soli.</title>
        <authorList>
            <person name="Hassan Y.I."/>
            <person name="Lepp D."/>
            <person name="Zhou T."/>
        </authorList>
    </citation>
    <scope>NUCLEOTIDE SEQUENCE [LARGE SCALE GENOMIC DNA]</scope>
    <source>
        <strain evidence="2 3">DS-56</strain>
    </source>
</reference>
<comment type="caution">
    <text evidence="2">The sequence shown here is derived from an EMBL/GenBank/DDBJ whole genome shotgun (WGS) entry which is preliminary data.</text>
</comment>
<dbReference type="Proteomes" id="UP000095463">
    <property type="component" value="Unassembled WGS sequence"/>
</dbReference>
<dbReference type="Gene3D" id="2.60.120.10">
    <property type="entry name" value="Jelly Rolls"/>
    <property type="match status" value="1"/>
</dbReference>
<dbReference type="AlphaFoldDB" id="A0A1E5XTY3"/>
<organism evidence="2 3">
    <name type="scientific">Devosia insulae DS-56</name>
    <dbReference type="NCBI Taxonomy" id="1116389"/>
    <lineage>
        <taxon>Bacteria</taxon>
        <taxon>Pseudomonadati</taxon>
        <taxon>Pseudomonadota</taxon>
        <taxon>Alphaproteobacteria</taxon>
        <taxon>Hyphomicrobiales</taxon>
        <taxon>Devosiaceae</taxon>
        <taxon>Devosia</taxon>
    </lineage>
</organism>
<dbReference type="InterPro" id="IPR011051">
    <property type="entry name" value="RmlC_Cupin_sf"/>
</dbReference>
<proteinExistence type="predicted"/>
<dbReference type="SUPFAM" id="SSF51182">
    <property type="entry name" value="RmlC-like cupins"/>
    <property type="match status" value="1"/>
</dbReference>
<evidence type="ECO:0000313" key="2">
    <source>
        <dbReference type="EMBL" id="OEO32059.1"/>
    </source>
</evidence>
<dbReference type="InterPro" id="IPR013096">
    <property type="entry name" value="Cupin_2"/>
</dbReference>